<name>A0A3D8QZG1_9HELO</name>
<gene>
    <name evidence="7" type="ORF">BP5796_09713</name>
</gene>
<feature type="transmembrane region" description="Helical" evidence="6">
    <location>
        <begin position="172"/>
        <end position="192"/>
    </location>
</feature>
<feature type="region of interest" description="Disordered" evidence="5">
    <location>
        <begin position="1"/>
        <end position="20"/>
    </location>
</feature>
<dbReference type="GO" id="GO:0022857">
    <property type="term" value="F:transmembrane transporter activity"/>
    <property type="evidence" value="ECO:0007669"/>
    <property type="project" value="InterPro"/>
</dbReference>
<comment type="subcellular location">
    <subcellularLocation>
        <location evidence="1">Membrane</location>
        <topology evidence="1">Multi-pass membrane protein</topology>
    </subcellularLocation>
</comment>
<dbReference type="AlphaFoldDB" id="A0A3D8QZG1"/>
<keyword evidence="8" id="KW-1185">Reference proteome</keyword>
<dbReference type="Proteomes" id="UP000256328">
    <property type="component" value="Unassembled WGS sequence"/>
</dbReference>
<feature type="transmembrane region" description="Helical" evidence="6">
    <location>
        <begin position="370"/>
        <end position="396"/>
    </location>
</feature>
<feature type="transmembrane region" description="Helical" evidence="6">
    <location>
        <begin position="204"/>
        <end position="224"/>
    </location>
</feature>
<feature type="transmembrane region" description="Helical" evidence="6">
    <location>
        <begin position="106"/>
        <end position="126"/>
    </location>
</feature>
<dbReference type="SUPFAM" id="SSF103473">
    <property type="entry name" value="MFS general substrate transporter"/>
    <property type="match status" value="1"/>
</dbReference>
<feature type="transmembrane region" description="Helical" evidence="6">
    <location>
        <begin position="43"/>
        <end position="62"/>
    </location>
</feature>
<dbReference type="EMBL" id="PDLN01000014">
    <property type="protein sequence ID" value="RDW66964.1"/>
    <property type="molecule type" value="Genomic_DNA"/>
</dbReference>
<evidence type="ECO:0000256" key="4">
    <source>
        <dbReference type="ARBA" id="ARBA00023136"/>
    </source>
</evidence>
<comment type="caution">
    <text evidence="7">The sequence shown here is derived from an EMBL/GenBank/DDBJ whole genome shotgun (WGS) entry which is preliminary data.</text>
</comment>
<dbReference type="PANTHER" id="PTHR23294">
    <property type="entry name" value="ET TRANSLATION PRODUCT-RELATED"/>
    <property type="match status" value="1"/>
</dbReference>
<feature type="transmembrane region" description="Helical" evidence="6">
    <location>
        <begin position="329"/>
        <end position="350"/>
    </location>
</feature>
<evidence type="ECO:0000256" key="1">
    <source>
        <dbReference type="ARBA" id="ARBA00004141"/>
    </source>
</evidence>
<dbReference type="InterPro" id="IPR036259">
    <property type="entry name" value="MFS_trans_sf"/>
</dbReference>
<accession>A0A3D8QZG1</accession>
<keyword evidence="4 6" id="KW-0472">Membrane</keyword>
<evidence type="ECO:0000256" key="2">
    <source>
        <dbReference type="ARBA" id="ARBA00022692"/>
    </source>
</evidence>
<keyword evidence="3 6" id="KW-1133">Transmembrane helix</keyword>
<protein>
    <submittedName>
        <fullName evidence="7">Uncharacterized protein</fullName>
    </submittedName>
</protein>
<dbReference type="InterPro" id="IPR051617">
    <property type="entry name" value="UNC-93-like_regulator"/>
</dbReference>
<evidence type="ECO:0000313" key="8">
    <source>
        <dbReference type="Proteomes" id="UP000256328"/>
    </source>
</evidence>
<dbReference type="OrthoDB" id="196103at2759"/>
<evidence type="ECO:0000256" key="3">
    <source>
        <dbReference type="ARBA" id="ARBA00022989"/>
    </source>
</evidence>
<dbReference type="InterPro" id="IPR011701">
    <property type="entry name" value="MFS"/>
</dbReference>
<dbReference type="PANTHER" id="PTHR23294:SF59">
    <property type="entry name" value="UNC93-LIKE PROTEIN C922.05C"/>
    <property type="match status" value="1"/>
</dbReference>
<evidence type="ECO:0000256" key="5">
    <source>
        <dbReference type="SAM" id="MobiDB-lite"/>
    </source>
</evidence>
<feature type="transmembrane region" description="Helical" evidence="6">
    <location>
        <begin position="132"/>
        <end position="151"/>
    </location>
</feature>
<organism evidence="7 8">
    <name type="scientific">Coleophoma crateriformis</name>
    <dbReference type="NCBI Taxonomy" id="565419"/>
    <lineage>
        <taxon>Eukaryota</taxon>
        <taxon>Fungi</taxon>
        <taxon>Dikarya</taxon>
        <taxon>Ascomycota</taxon>
        <taxon>Pezizomycotina</taxon>
        <taxon>Leotiomycetes</taxon>
        <taxon>Helotiales</taxon>
        <taxon>Dermateaceae</taxon>
        <taxon>Coleophoma</taxon>
    </lineage>
</organism>
<proteinExistence type="predicted"/>
<feature type="transmembrane region" description="Helical" evidence="6">
    <location>
        <begin position="435"/>
        <end position="457"/>
    </location>
</feature>
<evidence type="ECO:0000256" key="6">
    <source>
        <dbReference type="SAM" id="Phobius"/>
    </source>
</evidence>
<reference evidence="7 8" key="1">
    <citation type="journal article" date="2018" name="IMA Fungus">
        <title>IMA Genome-F 9: Draft genome sequence of Annulohypoxylon stygium, Aspergillus mulundensis, Berkeleyomyces basicola (syn. Thielaviopsis basicola), Ceratocystis smalleyi, two Cercospora beticola strains, Coleophoma cylindrospora, Fusarium fracticaudum, Phialophora cf. hyalina, and Morchella septimelata.</title>
        <authorList>
            <person name="Wingfield B.D."/>
            <person name="Bills G.F."/>
            <person name="Dong Y."/>
            <person name="Huang W."/>
            <person name="Nel W.J."/>
            <person name="Swalarsk-Parry B.S."/>
            <person name="Vaghefi N."/>
            <person name="Wilken P.M."/>
            <person name="An Z."/>
            <person name="de Beer Z.W."/>
            <person name="De Vos L."/>
            <person name="Chen L."/>
            <person name="Duong T.A."/>
            <person name="Gao Y."/>
            <person name="Hammerbacher A."/>
            <person name="Kikkert J.R."/>
            <person name="Li Y."/>
            <person name="Li H."/>
            <person name="Li K."/>
            <person name="Li Q."/>
            <person name="Liu X."/>
            <person name="Ma X."/>
            <person name="Naidoo K."/>
            <person name="Pethybridge S.J."/>
            <person name="Sun J."/>
            <person name="Steenkamp E.T."/>
            <person name="van der Nest M.A."/>
            <person name="van Wyk S."/>
            <person name="Wingfield M.J."/>
            <person name="Xiong C."/>
            <person name="Yue Q."/>
            <person name="Zhang X."/>
        </authorList>
    </citation>
    <scope>NUCLEOTIDE SEQUENCE [LARGE SCALE GENOMIC DNA]</scope>
    <source>
        <strain evidence="7 8">BP5796</strain>
    </source>
</reference>
<dbReference type="Gene3D" id="1.20.1250.20">
    <property type="entry name" value="MFS general substrate transporter like domains"/>
    <property type="match status" value="1"/>
</dbReference>
<feature type="compositionally biased region" description="Basic and acidic residues" evidence="5">
    <location>
        <begin position="1"/>
        <end position="14"/>
    </location>
</feature>
<feature type="transmembrane region" description="Helical" evidence="6">
    <location>
        <begin position="298"/>
        <end position="317"/>
    </location>
</feature>
<evidence type="ECO:0000313" key="7">
    <source>
        <dbReference type="EMBL" id="RDW66964.1"/>
    </source>
</evidence>
<dbReference type="GO" id="GO:0016020">
    <property type="term" value="C:membrane"/>
    <property type="evidence" value="ECO:0007669"/>
    <property type="project" value="UniProtKB-SubCell"/>
</dbReference>
<dbReference type="Pfam" id="PF07690">
    <property type="entry name" value="MFS_1"/>
    <property type="match status" value="1"/>
</dbReference>
<feature type="transmembrane region" description="Helical" evidence="6">
    <location>
        <begin position="261"/>
        <end position="278"/>
    </location>
</feature>
<keyword evidence="2 6" id="KW-0812">Transmembrane</keyword>
<feature type="transmembrane region" description="Helical" evidence="6">
    <location>
        <begin position="82"/>
        <end position="99"/>
    </location>
</feature>
<sequence length="507" mass="56037">MTTASEERDMETHAESSTSADLERSSTDWYYHGIRLKNYRTPMTQVVLIGLIAFMTVGMSSALNGAGGGGLLNTQQSTNANVAVYSTFAALAFFSGTIYNRVGIRVCLMFGGFGYAFLESAYFATAHIGDRATAFIVVAGCVEGLSAAMLWTAQGAVTMGYPCEDEKGKAFAVFWTIFQMGGVIGSIIPICLNWNSKAGTVSDATFITFIAIMLFGCLLPLLLIPSDKVVRKDNTAVVLPSAPTWNSEIRGLLNVLVQDKWIVTLFPFFIASNWFYTYQKNDFNAPFFTLRTRSFNGLWSNFANMAGVWLMGLLLDFQPQKYSRMLRARFGLVFLFVATLAIWGAGWVFVKDTVRGKVPEPLIDVTESRRYAPYIIIYVFWSLYDGIFQAYAYWLLGSLSNNSARLSHYSGWYKSLQSAGAAVVWRLDGIKISYVSMYLSTWIILLGSILCTTWVAWTKVKEHSEDEGVMIVAEGLEEERGDEHDGLAGKSGDVKDVVRVKSGGIAA</sequence>